<evidence type="ECO:0000259" key="1">
    <source>
        <dbReference type="SMART" id="SM00729"/>
    </source>
</evidence>
<dbReference type="Proteomes" id="UP001474120">
    <property type="component" value="Unassembled WGS sequence"/>
</dbReference>
<dbReference type="SFLD" id="SFLDS00029">
    <property type="entry name" value="Radical_SAM"/>
    <property type="match status" value="1"/>
</dbReference>
<accession>A0ABU9KZL7</accession>
<dbReference type="InterPro" id="IPR058240">
    <property type="entry name" value="rSAM_sf"/>
</dbReference>
<dbReference type="RefSeq" id="WP_342159512.1">
    <property type="nucleotide sequence ID" value="NZ_JBCDNA010000001.1"/>
</dbReference>
<feature type="domain" description="Elp3/MiaA/NifB-like radical SAM core" evidence="1">
    <location>
        <begin position="46"/>
        <end position="263"/>
    </location>
</feature>
<dbReference type="PIRSF" id="PIRSF004954">
    <property type="entry name" value="Radical_SAM"/>
    <property type="match status" value="1"/>
</dbReference>
<dbReference type="EMBL" id="JBCDNA010000001">
    <property type="protein sequence ID" value="MEL4455641.1"/>
    <property type="molecule type" value="Genomic_DNA"/>
</dbReference>
<evidence type="ECO:0000313" key="3">
    <source>
        <dbReference type="Proteomes" id="UP001474120"/>
    </source>
</evidence>
<dbReference type="SUPFAM" id="SSF102114">
    <property type="entry name" value="Radical SAM enzymes"/>
    <property type="match status" value="1"/>
</dbReference>
<comment type="caution">
    <text evidence="2">The sequence shown here is derived from an EMBL/GenBank/DDBJ whole genome shotgun (WGS) entry which is preliminary data.</text>
</comment>
<organism evidence="2 3">
    <name type="scientific">Lutimonas vermicola</name>
    <dbReference type="NCBI Taxonomy" id="414288"/>
    <lineage>
        <taxon>Bacteria</taxon>
        <taxon>Pseudomonadati</taxon>
        <taxon>Bacteroidota</taxon>
        <taxon>Flavobacteriia</taxon>
        <taxon>Flavobacteriales</taxon>
        <taxon>Flavobacteriaceae</taxon>
        <taxon>Lutimonas</taxon>
    </lineage>
</organism>
<reference evidence="2 3" key="1">
    <citation type="submission" date="2024-04" db="EMBL/GenBank/DDBJ databases">
        <title>whole genome sequencing of Lutimonas vermicola strain IMCC1616.</title>
        <authorList>
            <person name="Bae S.S."/>
        </authorList>
    </citation>
    <scope>NUCLEOTIDE SEQUENCE [LARGE SCALE GENOMIC DNA]</scope>
    <source>
        <strain evidence="2 3">IMCC1616</strain>
    </source>
</reference>
<proteinExistence type="predicted"/>
<protein>
    <recommendedName>
        <fullName evidence="1">Elp3/MiaA/NifB-like radical SAM core domain-containing protein</fullName>
    </recommendedName>
</protein>
<sequence length="320" mass="36577">MSKGEDSFMNSNWIVSKRPERNHLDPYRPYECLVEKERSASGSLKDTGIIFLSNKECSFRCLMCDLWKNTFKESVPSGAITNQIKWALEKMPEAQQIKLYNSGSFFDKKAVPVKDYKDIADLVSGFDTVIVESHPKLIDNRCIEFRDMLGTELEVALGLETVHPEVLRKLNKQMEVADFVKAVKYLDLHQIRTRAFILLRPPFMNEEEGIYWAKKSIDLAFKAGVDCCTVIPVRPGNGAMDILMKKGEFEKPELNSLEEVLDYGVSLGAGRVFADTWDLELFSNCPKCYLKRLHRITKTNQSQSLLPKVKCSCNPQQRMT</sequence>
<dbReference type="InterPro" id="IPR005909">
    <property type="entry name" value="RaSEA"/>
</dbReference>
<dbReference type="SMART" id="SM00729">
    <property type="entry name" value="Elp3"/>
    <property type="match status" value="1"/>
</dbReference>
<keyword evidence="3" id="KW-1185">Reference proteome</keyword>
<gene>
    <name evidence="2" type="ORF">AABB81_07015</name>
</gene>
<dbReference type="InterPro" id="IPR007197">
    <property type="entry name" value="rSAM"/>
</dbReference>
<dbReference type="InterPro" id="IPR006638">
    <property type="entry name" value="Elp3/MiaA/NifB-like_rSAM"/>
</dbReference>
<evidence type="ECO:0000313" key="2">
    <source>
        <dbReference type="EMBL" id="MEL4455641.1"/>
    </source>
</evidence>
<name>A0ABU9KZL7_9FLAO</name>